<dbReference type="PANTHER" id="PTHR47723">
    <property type="entry name" value="OS05G0353850 PROTEIN"/>
    <property type="match status" value="1"/>
</dbReference>
<dbReference type="InterPro" id="IPR044730">
    <property type="entry name" value="RNase_H-like_dom_plant"/>
</dbReference>
<name>A0AA39S3N2_ACESA</name>
<protein>
    <recommendedName>
        <fullName evidence="5">RNase H type-1 domain-containing protein</fullName>
    </recommendedName>
</protein>
<evidence type="ECO:0008006" key="5">
    <source>
        <dbReference type="Google" id="ProtNLM"/>
    </source>
</evidence>
<evidence type="ECO:0000313" key="4">
    <source>
        <dbReference type="Proteomes" id="UP001168877"/>
    </source>
</evidence>
<dbReference type="CDD" id="cd06222">
    <property type="entry name" value="RNase_H_like"/>
    <property type="match status" value="1"/>
</dbReference>
<evidence type="ECO:0000313" key="3">
    <source>
        <dbReference type="EMBL" id="KAK0583943.1"/>
    </source>
</evidence>
<dbReference type="Proteomes" id="UP001168877">
    <property type="component" value="Unassembled WGS sequence"/>
</dbReference>
<dbReference type="GO" id="GO:0003676">
    <property type="term" value="F:nucleic acid binding"/>
    <property type="evidence" value="ECO:0007669"/>
    <property type="project" value="InterPro"/>
</dbReference>
<proteinExistence type="predicted"/>
<gene>
    <name evidence="3" type="ORF">LWI29_005441</name>
</gene>
<dbReference type="EMBL" id="JAUESC010000383">
    <property type="protein sequence ID" value="KAK0583943.1"/>
    <property type="molecule type" value="Genomic_DNA"/>
</dbReference>
<dbReference type="InterPro" id="IPR036397">
    <property type="entry name" value="RNaseH_sf"/>
</dbReference>
<comment type="caution">
    <text evidence="3">The sequence shown here is derived from an EMBL/GenBank/DDBJ whole genome shotgun (WGS) entry which is preliminary data.</text>
</comment>
<dbReference type="Pfam" id="PF13456">
    <property type="entry name" value="RVT_3"/>
    <property type="match status" value="1"/>
</dbReference>
<feature type="domain" description="Reverse transcriptase zinc-binding" evidence="2">
    <location>
        <begin position="16"/>
        <end position="81"/>
    </location>
</feature>
<sequence length="243" mass="27458">MKRFEASCSSGPHPRWKKLRCLQLPNKIKIFCWKACRNILPAKALLHKRGIIDSDLCPLCTEGPETVDHALWGCKNVKPEWSQCPLFSDLNKLKIAYFLERVIWVATVGNLENGQVWCRIVIRDNTGRILKATALVFDGRVSADIAEAKAIYEGLLLAKKSGLHPLSIESDSLNVVRLCKCEITTRSDVFNVIRDVQILLNRDGMTSISHIPRICNMVAHEVARRAIGLENSVFLDDHSPFWL</sequence>
<dbReference type="Gene3D" id="3.30.420.10">
    <property type="entry name" value="Ribonuclease H-like superfamily/Ribonuclease H"/>
    <property type="match status" value="1"/>
</dbReference>
<feature type="domain" description="RNase H type-1" evidence="1">
    <location>
        <begin position="118"/>
        <end position="226"/>
    </location>
</feature>
<reference evidence="3" key="2">
    <citation type="submission" date="2023-06" db="EMBL/GenBank/DDBJ databases">
        <authorList>
            <person name="Swenson N.G."/>
            <person name="Wegrzyn J.L."/>
            <person name="Mcevoy S.L."/>
        </authorList>
    </citation>
    <scope>NUCLEOTIDE SEQUENCE</scope>
    <source>
        <strain evidence="3">NS2018</strain>
        <tissue evidence="3">Leaf</tissue>
    </source>
</reference>
<reference evidence="3" key="1">
    <citation type="journal article" date="2022" name="Plant J.">
        <title>Strategies of tolerance reflected in two North American maple genomes.</title>
        <authorList>
            <person name="McEvoy S.L."/>
            <person name="Sezen U.U."/>
            <person name="Trouern-Trend A."/>
            <person name="McMahon S.M."/>
            <person name="Schaberg P.G."/>
            <person name="Yang J."/>
            <person name="Wegrzyn J.L."/>
            <person name="Swenson N.G."/>
        </authorList>
    </citation>
    <scope>NUCLEOTIDE SEQUENCE</scope>
    <source>
        <strain evidence="3">NS2018</strain>
    </source>
</reference>
<dbReference type="SUPFAM" id="SSF53098">
    <property type="entry name" value="Ribonuclease H-like"/>
    <property type="match status" value="1"/>
</dbReference>
<dbReference type="AlphaFoldDB" id="A0AA39S3N2"/>
<organism evidence="3 4">
    <name type="scientific">Acer saccharum</name>
    <name type="common">Sugar maple</name>
    <dbReference type="NCBI Taxonomy" id="4024"/>
    <lineage>
        <taxon>Eukaryota</taxon>
        <taxon>Viridiplantae</taxon>
        <taxon>Streptophyta</taxon>
        <taxon>Embryophyta</taxon>
        <taxon>Tracheophyta</taxon>
        <taxon>Spermatophyta</taxon>
        <taxon>Magnoliopsida</taxon>
        <taxon>eudicotyledons</taxon>
        <taxon>Gunneridae</taxon>
        <taxon>Pentapetalae</taxon>
        <taxon>rosids</taxon>
        <taxon>malvids</taxon>
        <taxon>Sapindales</taxon>
        <taxon>Sapindaceae</taxon>
        <taxon>Hippocastanoideae</taxon>
        <taxon>Acereae</taxon>
        <taxon>Acer</taxon>
    </lineage>
</organism>
<evidence type="ECO:0000259" key="1">
    <source>
        <dbReference type="Pfam" id="PF13456"/>
    </source>
</evidence>
<dbReference type="InterPro" id="IPR026960">
    <property type="entry name" value="RVT-Znf"/>
</dbReference>
<keyword evidence="4" id="KW-1185">Reference proteome</keyword>
<evidence type="ECO:0000259" key="2">
    <source>
        <dbReference type="Pfam" id="PF13966"/>
    </source>
</evidence>
<dbReference type="GO" id="GO:0004523">
    <property type="term" value="F:RNA-DNA hybrid ribonuclease activity"/>
    <property type="evidence" value="ECO:0007669"/>
    <property type="project" value="InterPro"/>
</dbReference>
<dbReference type="InterPro" id="IPR002156">
    <property type="entry name" value="RNaseH_domain"/>
</dbReference>
<dbReference type="InterPro" id="IPR053151">
    <property type="entry name" value="RNase_H-like"/>
</dbReference>
<dbReference type="InterPro" id="IPR012337">
    <property type="entry name" value="RNaseH-like_sf"/>
</dbReference>
<accession>A0AA39S3N2</accession>
<dbReference type="Pfam" id="PF13966">
    <property type="entry name" value="zf-RVT"/>
    <property type="match status" value="1"/>
</dbReference>
<dbReference type="PANTHER" id="PTHR47723:SF19">
    <property type="entry name" value="POLYNUCLEOTIDYL TRANSFERASE, RIBONUCLEASE H-LIKE SUPERFAMILY PROTEIN"/>
    <property type="match status" value="1"/>
</dbReference>